<dbReference type="Pfam" id="PF00072">
    <property type="entry name" value="Response_reg"/>
    <property type="match status" value="1"/>
</dbReference>
<dbReference type="AlphaFoldDB" id="B0GA53"/>
<feature type="modified residue" description="4-aspartylphosphate" evidence="8">
    <location>
        <position position="57"/>
    </location>
</feature>
<evidence type="ECO:0000313" key="13">
    <source>
        <dbReference type="Proteomes" id="UP000005359"/>
    </source>
</evidence>
<dbReference type="PROSITE" id="PS50110">
    <property type="entry name" value="RESPONSE_REGULATORY"/>
    <property type="match status" value="1"/>
</dbReference>
<keyword evidence="6" id="KW-0804">Transcription</keyword>
<sequence>MKECDTMRILVVEDDRLLNNTLCYNLNTAGYTVDSALTKSVASSFLTKQDYDLIVLDVNLPDGNGFDFCREIKERRPDTVIIFLTANDMESDMLKGYELGAEDYVTKPFPMSVFQKKLAVVLGRLTKQYGGDTYEDGTLTINFSEMSATLSGKPLTFTPLEYRLLKILMKNPQIVLTRQVLLEKLWDADENFVDEHALTAAISRVRNKIETPDRQYIKTVYGMGYMWIGGALK</sequence>
<dbReference type="Proteomes" id="UP000005359">
    <property type="component" value="Unassembled WGS sequence"/>
</dbReference>
<dbReference type="InterPro" id="IPR039420">
    <property type="entry name" value="WalR-like"/>
</dbReference>
<keyword evidence="3" id="KW-0902">Two-component regulatory system</keyword>
<evidence type="ECO:0000256" key="9">
    <source>
        <dbReference type="PROSITE-ProRule" id="PRU01091"/>
    </source>
</evidence>
<proteinExistence type="predicted"/>
<dbReference type="InterPro" id="IPR011006">
    <property type="entry name" value="CheY-like_superfamily"/>
</dbReference>
<keyword evidence="4" id="KW-0805">Transcription regulation</keyword>
<dbReference type="InterPro" id="IPR036388">
    <property type="entry name" value="WH-like_DNA-bd_sf"/>
</dbReference>
<dbReference type="GO" id="GO:0000156">
    <property type="term" value="F:phosphorelay response regulator activity"/>
    <property type="evidence" value="ECO:0007669"/>
    <property type="project" value="TreeGrafter"/>
</dbReference>
<dbReference type="EMBL" id="AAXA02000016">
    <property type="protein sequence ID" value="EDR45385.1"/>
    <property type="molecule type" value="Genomic_DNA"/>
</dbReference>
<dbReference type="GO" id="GO:0000976">
    <property type="term" value="F:transcription cis-regulatory region binding"/>
    <property type="evidence" value="ECO:0007669"/>
    <property type="project" value="TreeGrafter"/>
</dbReference>
<protein>
    <recommendedName>
        <fullName evidence="1">Stage 0 sporulation protein A homolog</fullName>
    </recommendedName>
</protein>
<gene>
    <name evidence="12" type="ORF">DORFOR_03169</name>
</gene>
<comment type="caution">
    <text evidence="12">The sequence shown here is derived from an EMBL/GenBank/DDBJ whole genome shotgun (WGS) entry which is preliminary data.</text>
</comment>
<evidence type="ECO:0000256" key="4">
    <source>
        <dbReference type="ARBA" id="ARBA00023015"/>
    </source>
</evidence>
<dbReference type="SMART" id="SM00448">
    <property type="entry name" value="REC"/>
    <property type="match status" value="1"/>
</dbReference>
<evidence type="ECO:0000259" key="11">
    <source>
        <dbReference type="PROSITE" id="PS51755"/>
    </source>
</evidence>
<evidence type="ECO:0000256" key="2">
    <source>
        <dbReference type="ARBA" id="ARBA00022553"/>
    </source>
</evidence>
<evidence type="ECO:0000313" key="12">
    <source>
        <dbReference type="EMBL" id="EDR45385.1"/>
    </source>
</evidence>
<dbReference type="InterPro" id="IPR001789">
    <property type="entry name" value="Sig_transdc_resp-reg_receiver"/>
</dbReference>
<dbReference type="PROSITE" id="PS51755">
    <property type="entry name" value="OMPR_PHOB"/>
    <property type="match status" value="1"/>
</dbReference>
<reference evidence="12 13" key="2">
    <citation type="submission" date="2007-10" db="EMBL/GenBank/DDBJ databases">
        <authorList>
            <person name="Fulton L."/>
            <person name="Clifton S."/>
            <person name="Fulton B."/>
            <person name="Xu J."/>
            <person name="Minx P."/>
            <person name="Pepin K.H."/>
            <person name="Johnson M."/>
            <person name="Thiruvilangam P."/>
            <person name="Bhonagiri V."/>
            <person name="Nash W.E."/>
            <person name="Wang C."/>
            <person name="Mardis E.R."/>
            <person name="Wilson R.K."/>
        </authorList>
    </citation>
    <scope>NUCLEOTIDE SEQUENCE [LARGE SCALE GENOMIC DNA]</scope>
    <source>
        <strain evidence="12 13">ATCC 27755</strain>
    </source>
</reference>
<dbReference type="GO" id="GO:0006355">
    <property type="term" value="P:regulation of DNA-templated transcription"/>
    <property type="evidence" value="ECO:0007669"/>
    <property type="project" value="InterPro"/>
</dbReference>
<dbReference type="PaxDb" id="411461-DORFOR_03169"/>
<dbReference type="STRING" id="411461.DORFOR_03169"/>
<feature type="DNA-binding region" description="OmpR/PhoB-type" evidence="9">
    <location>
        <begin position="131"/>
        <end position="229"/>
    </location>
</feature>
<evidence type="ECO:0000256" key="3">
    <source>
        <dbReference type="ARBA" id="ARBA00023012"/>
    </source>
</evidence>
<dbReference type="eggNOG" id="COG0745">
    <property type="taxonomic scope" value="Bacteria"/>
</dbReference>
<reference evidence="12 13" key="1">
    <citation type="submission" date="2007-10" db="EMBL/GenBank/DDBJ databases">
        <title>Draft genome sequence of Dorea formicigenerans(ATCC 27755).</title>
        <authorList>
            <person name="Sudarsanam P."/>
            <person name="Ley R."/>
            <person name="Guruge J."/>
            <person name="Turnbaugh P.J."/>
            <person name="Mahowald M."/>
            <person name="Liep D."/>
            <person name="Gordon J."/>
        </authorList>
    </citation>
    <scope>NUCLEOTIDE SEQUENCE [LARGE SCALE GENOMIC DNA]</scope>
    <source>
        <strain evidence="12 13">ATCC 27755</strain>
    </source>
</reference>
<evidence type="ECO:0000256" key="7">
    <source>
        <dbReference type="ARBA" id="ARBA00024867"/>
    </source>
</evidence>
<dbReference type="Gene3D" id="1.10.10.10">
    <property type="entry name" value="Winged helix-like DNA-binding domain superfamily/Winged helix DNA-binding domain"/>
    <property type="match status" value="1"/>
</dbReference>
<name>B0GA53_9FIRM</name>
<evidence type="ECO:0000256" key="5">
    <source>
        <dbReference type="ARBA" id="ARBA00023125"/>
    </source>
</evidence>
<dbReference type="GO" id="GO:0032993">
    <property type="term" value="C:protein-DNA complex"/>
    <property type="evidence" value="ECO:0007669"/>
    <property type="project" value="TreeGrafter"/>
</dbReference>
<dbReference type="InterPro" id="IPR001867">
    <property type="entry name" value="OmpR/PhoB-type_DNA-bd"/>
</dbReference>
<keyword evidence="2 8" id="KW-0597">Phosphoprotein</keyword>
<dbReference type="SUPFAM" id="SSF52172">
    <property type="entry name" value="CheY-like"/>
    <property type="match status" value="1"/>
</dbReference>
<dbReference type="CDD" id="cd00383">
    <property type="entry name" value="trans_reg_C"/>
    <property type="match status" value="1"/>
</dbReference>
<dbReference type="GO" id="GO:0005829">
    <property type="term" value="C:cytosol"/>
    <property type="evidence" value="ECO:0007669"/>
    <property type="project" value="TreeGrafter"/>
</dbReference>
<dbReference type="Pfam" id="PF00486">
    <property type="entry name" value="Trans_reg_C"/>
    <property type="match status" value="1"/>
</dbReference>
<dbReference type="CDD" id="cd17574">
    <property type="entry name" value="REC_OmpR"/>
    <property type="match status" value="1"/>
</dbReference>
<dbReference type="Gene3D" id="3.40.50.2300">
    <property type="match status" value="1"/>
</dbReference>
<dbReference type="PANTHER" id="PTHR48111:SF40">
    <property type="entry name" value="PHOSPHATE REGULON TRANSCRIPTIONAL REGULATORY PROTEIN PHOB"/>
    <property type="match status" value="1"/>
</dbReference>
<evidence type="ECO:0000256" key="8">
    <source>
        <dbReference type="PROSITE-ProRule" id="PRU00169"/>
    </source>
</evidence>
<accession>B0GA53</accession>
<comment type="function">
    <text evidence="7">May play the central regulatory role in sporulation. It may be an element of the effector pathway responsible for the activation of sporulation genes in response to nutritional stress. Spo0A may act in concert with spo0H (a sigma factor) to control the expression of some genes that are critical to the sporulation process.</text>
</comment>
<feature type="domain" description="Response regulatory" evidence="10">
    <location>
        <begin position="8"/>
        <end position="122"/>
    </location>
</feature>
<organism evidence="12 13">
    <name type="scientific">Dorea formicigenerans ATCC 27755</name>
    <dbReference type="NCBI Taxonomy" id="411461"/>
    <lineage>
        <taxon>Bacteria</taxon>
        <taxon>Bacillati</taxon>
        <taxon>Bacillota</taxon>
        <taxon>Clostridia</taxon>
        <taxon>Lachnospirales</taxon>
        <taxon>Lachnospiraceae</taxon>
        <taxon>Dorea</taxon>
    </lineage>
</organism>
<dbReference type="SMART" id="SM00862">
    <property type="entry name" value="Trans_reg_C"/>
    <property type="match status" value="1"/>
</dbReference>
<evidence type="ECO:0000256" key="6">
    <source>
        <dbReference type="ARBA" id="ARBA00023163"/>
    </source>
</evidence>
<feature type="domain" description="OmpR/PhoB-type" evidence="11">
    <location>
        <begin position="131"/>
        <end position="229"/>
    </location>
</feature>
<evidence type="ECO:0000256" key="1">
    <source>
        <dbReference type="ARBA" id="ARBA00018672"/>
    </source>
</evidence>
<dbReference type="PANTHER" id="PTHR48111">
    <property type="entry name" value="REGULATOR OF RPOS"/>
    <property type="match status" value="1"/>
</dbReference>
<keyword evidence="5 9" id="KW-0238">DNA-binding</keyword>
<evidence type="ECO:0000259" key="10">
    <source>
        <dbReference type="PROSITE" id="PS50110"/>
    </source>
</evidence>